<evidence type="ECO:0000313" key="3">
    <source>
        <dbReference type="Proteomes" id="UP000287651"/>
    </source>
</evidence>
<comment type="caution">
    <text evidence="2">The sequence shown here is derived from an EMBL/GenBank/DDBJ whole genome shotgun (WGS) entry which is preliminary data.</text>
</comment>
<dbReference type="Proteomes" id="UP000287651">
    <property type="component" value="Unassembled WGS sequence"/>
</dbReference>
<accession>A0A426XMZ1</accession>
<dbReference type="EMBL" id="AMZH03019027">
    <property type="protein sequence ID" value="RRT40888.1"/>
    <property type="molecule type" value="Genomic_DNA"/>
</dbReference>
<feature type="non-terminal residue" evidence="2">
    <location>
        <position position="1"/>
    </location>
</feature>
<sequence length="189" mass="20773">PIADNTCQLRPPAATGRYLLLFPSASTIAKPFFCLFFPLSQPSPPLSHLLLLPTSPLHPLACHYYFPLSQTSPSPTASRFLLGHALLYHHCPFFLSSPPLATATTHCCRPLLLLPHWCIAMMPRLVLPHRTRALALIVIALSFFPSMHSSTTSISYYRSAPTPQSLLPPPPSATCSPTPSRHSPILYRA</sequence>
<evidence type="ECO:0000313" key="2">
    <source>
        <dbReference type="EMBL" id="RRT40888.1"/>
    </source>
</evidence>
<dbReference type="AlphaFoldDB" id="A0A426XMZ1"/>
<feature type="region of interest" description="Disordered" evidence="1">
    <location>
        <begin position="165"/>
        <end position="189"/>
    </location>
</feature>
<protein>
    <submittedName>
        <fullName evidence="2">Uncharacterized protein</fullName>
    </submittedName>
</protein>
<organism evidence="2 3">
    <name type="scientific">Ensete ventricosum</name>
    <name type="common">Abyssinian banana</name>
    <name type="synonym">Musa ensete</name>
    <dbReference type="NCBI Taxonomy" id="4639"/>
    <lineage>
        <taxon>Eukaryota</taxon>
        <taxon>Viridiplantae</taxon>
        <taxon>Streptophyta</taxon>
        <taxon>Embryophyta</taxon>
        <taxon>Tracheophyta</taxon>
        <taxon>Spermatophyta</taxon>
        <taxon>Magnoliopsida</taxon>
        <taxon>Liliopsida</taxon>
        <taxon>Zingiberales</taxon>
        <taxon>Musaceae</taxon>
        <taxon>Ensete</taxon>
    </lineage>
</organism>
<reference evidence="2 3" key="1">
    <citation type="journal article" date="2014" name="Agronomy (Basel)">
        <title>A Draft Genome Sequence for Ensete ventricosum, the Drought-Tolerant Tree Against Hunger.</title>
        <authorList>
            <person name="Harrison J."/>
            <person name="Moore K.A."/>
            <person name="Paszkiewicz K."/>
            <person name="Jones T."/>
            <person name="Grant M."/>
            <person name="Ambacheew D."/>
            <person name="Muzemil S."/>
            <person name="Studholme D.J."/>
        </authorList>
    </citation>
    <scope>NUCLEOTIDE SEQUENCE [LARGE SCALE GENOMIC DNA]</scope>
</reference>
<name>A0A426XMZ1_ENSVE</name>
<evidence type="ECO:0000256" key="1">
    <source>
        <dbReference type="SAM" id="MobiDB-lite"/>
    </source>
</evidence>
<proteinExistence type="predicted"/>
<gene>
    <name evidence="2" type="ORF">B296_00019426</name>
</gene>